<dbReference type="GO" id="GO:0031490">
    <property type="term" value="F:chromatin DNA binding"/>
    <property type="evidence" value="ECO:0007669"/>
    <property type="project" value="TreeGrafter"/>
</dbReference>
<dbReference type="GO" id="GO:0005634">
    <property type="term" value="C:nucleus"/>
    <property type="evidence" value="ECO:0007669"/>
    <property type="project" value="UniProtKB-SubCell"/>
</dbReference>
<protein>
    <recommendedName>
        <fullName evidence="2">histone acetyltransferase</fullName>
        <ecNumber evidence="2">2.3.1.48</ecNumber>
    </recommendedName>
</protein>
<evidence type="ECO:0000256" key="13">
    <source>
        <dbReference type="PROSITE-ProRule" id="PRU00228"/>
    </source>
</evidence>
<sequence>MEKQHFVREMMLERYANRGYPSEFPVRTKCVLLFQTIHGVDTLLFGMYVYEYGKDCPAPNRRRVYISYLDSIHFFQATSYRTFTYHAIMIEYLKFVKERGFHTAHIWSCPPSKGDDYIFHHHPTSQLTPSDEMLCSWYEDMLKKAKANGVIIEARTLFEEYFKNDCLSASAGPVLDPCSLPYFEGDYLTGEIENILKHLNTEEEVKKKGRENLTSLSGNISNTQQKKKVGNKIGTRSNPGELINQGRDKVMLRLSQTLSTMKRNFIVVQLHSHEVVAAMEQNDDSSALVKDHNSESSHELCFKKPIEIENQHFFGDTSDKDPPQESEFFDSRQQFLNFCQTNHFQFDELRRAKHSTMMVLFHLHNPSAPKFLQQCGSCYREITHGTRYRCNDCSNFDLCQDCYEPVVTGLWAQRDSRFAHDKTHTFTPIDMEAKPDNQRSREERAKSIKTHLELLTHAANCKSPGCSMNNCARMKKLFEHIQMCGVTYKKGCKICARLLSLLSMHSRLCTIREKCPVPFCDQIRQKNRRLLHQQQLMDDRRRRGQNKLHRSRQTKGQKHDQT</sequence>
<dbReference type="PANTHER" id="PTHR13808:SF1">
    <property type="entry name" value="HISTONE ACETYLTRANSFERASE"/>
    <property type="match status" value="1"/>
</dbReference>
<dbReference type="PROSITE" id="PS01357">
    <property type="entry name" value="ZF_ZZ_1"/>
    <property type="match status" value="1"/>
</dbReference>
<dbReference type="AlphaFoldDB" id="A0A7S2W9C4"/>
<feature type="domain" description="TAZ-type" evidence="15">
    <location>
        <begin position="441"/>
        <end position="523"/>
    </location>
</feature>
<evidence type="ECO:0000256" key="3">
    <source>
        <dbReference type="ARBA" id="ARBA00022679"/>
    </source>
</evidence>
<dbReference type="GO" id="GO:0008270">
    <property type="term" value="F:zinc ion binding"/>
    <property type="evidence" value="ECO:0007669"/>
    <property type="project" value="UniProtKB-KW"/>
</dbReference>
<dbReference type="Gene3D" id="1.20.1020.10">
    <property type="entry name" value="TAZ domain"/>
    <property type="match status" value="1"/>
</dbReference>
<keyword evidence="9" id="KW-0010">Activator</keyword>
<evidence type="ECO:0000256" key="14">
    <source>
        <dbReference type="SAM" id="MobiDB-lite"/>
    </source>
</evidence>
<evidence type="ECO:0000256" key="8">
    <source>
        <dbReference type="ARBA" id="ARBA00023015"/>
    </source>
</evidence>
<evidence type="ECO:0000256" key="6">
    <source>
        <dbReference type="ARBA" id="ARBA00022833"/>
    </source>
</evidence>
<evidence type="ECO:0000313" key="18">
    <source>
        <dbReference type="EMBL" id="CAD9674932.1"/>
    </source>
</evidence>
<dbReference type="EC" id="2.3.1.48" evidence="2"/>
<accession>A0A7S2W9C4</accession>
<keyword evidence="11" id="KW-0539">Nucleus</keyword>
<keyword evidence="7" id="KW-0156">Chromatin regulator</keyword>
<dbReference type="InterPro" id="IPR035898">
    <property type="entry name" value="TAZ_dom_sf"/>
</dbReference>
<evidence type="ECO:0000259" key="15">
    <source>
        <dbReference type="PROSITE" id="PS50134"/>
    </source>
</evidence>
<evidence type="ECO:0000259" key="17">
    <source>
        <dbReference type="PROSITE" id="PS51727"/>
    </source>
</evidence>
<evidence type="ECO:0000256" key="7">
    <source>
        <dbReference type="ARBA" id="ARBA00022853"/>
    </source>
</evidence>
<dbReference type="InterPro" id="IPR013178">
    <property type="entry name" value="Histone_AcTrfase_Rtt109/CBP"/>
</dbReference>
<proteinExistence type="predicted"/>
<keyword evidence="4" id="KW-0479">Metal-binding</keyword>
<dbReference type="Pfam" id="PF08214">
    <property type="entry name" value="HAT_KAT11"/>
    <property type="match status" value="1"/>
</dbReference>
<keyword evidence="5 13" id="KW-0863">Zinc-finger</keyword>
<dbReference type="PROSITE" id="PS51727">
    <property type="entry name" value="CBP_P300_HAT"/>
    <property type="match status" value="1"/>
</dbReference>
<dbReference type="GO" id="GO:0000123">
    <property type="term" value="C:histone acetyltransferase complex"/>
    <property type="evidence" value="ECO:0007669"/>
    <property type="project" value="TreeGrafter"/>
</dbReference>
<dbReference type="InterPro" id="IPR031162">
    <property type="entry name" value="CBP_P300_HAT"/>
</dbReference>
<evidence type="ECO:0000256" key="4">
    <source>
        <dbReference type="ARBA" id="ARBA00022723"/>
    </source>
</evidence>
<dbReference type="SMART" id="SM00291">
    <property type="entry name" value="ZnF_ZZ"/>
    <property type="match status" value="1"/>
</dbReference>
<dbReference type="SUPFAM" id="SSF57933">
    <property type="entry name" value="TAZ domain"/>
    <property type="match status" value="1"/>
</dbReference>
<reference evidence="18" key="1">
    <citation type="submission" date="2021-01" db="EMBL/GenBank/DDBJ databases">
        <authorList>
            <person name="Corre E."/>
            <person name="Pelletier E."/>
            <person name="Niang G."/>
            <person name="Scheremetjew M."/>
            <person name="Finn R."/>
            <person name="Kale V."/>
            <person name="Holt S."/>
            <person name="Cochrane G."/>
            <person name="Meng A."/>
            <person name="Brown T."/>
            <person name="Cohen L."/>
        </authorList>
    </citation>
    <scope>NUCLEOTIDE SEQUENCE</scope>
    <source>
        <strain evidence="18">CCMP1452</strain>
    </source>
</reference>
<keyword evidence="8" id="KW-0805">Transcription regulation</keyword>
<dbReference type="PANTHER" id="PTHR13808">
    <property type="entry name" value="CBP/P300-RELATED"/>
    <property type="match status" value="1"/>
</dbReference>
<organism evidence="18">
    <name type="scientific">Eucampia antarctica</name>
    <dbReference type="NCBI Taxonomy" id="49252"/>
    <lineage>
        <taxon>Eukaryota</taxon>
        <taxon>Sar</taxon>
        <taxon>Stramenopiles</taxon>
        <taxon>Ochrophyta</taxon>
        <taxon>Bacillariophyta</taxon>
        <taxon>Mediophyceae</taxon>
        <taxon>Biddulphiophycidae</taxon>
        <taxon>Hemiaulales</taxon>
        <taxon>Hemiaulaceae</taxon>
        <taxon>Eucampia</taxon>
    </lineage>
</organism>
<dbReference type="GO" id="GO:0004402">
    <property type="term" value="F:histone acetyltransferase activity"/>
    <property type="evidence" value="ECO:0007669"/>
    <property type="project" value="InterPro"/>
</dbReference>
<dbReference type="SMART" id="SM01250">
    <property type="entry name" value="KAT11"/>
    <property type="match status" value="1"/>
</dbReference>
<dbReference type="Pfam" id="PF02135">
    <property type="entry name" value="zf-TAZ"/>
    <property type="match status" value="1"/>
</dbReference>
<name>A0A7S2W9C4_9STRA</name>
<dbReference type="Pfam" id="PF00569">
    <property type="entry name" value="ZZ"/>
    <property type="match status" value="1"/>
</dbReference>
<dbReference type="InterPro" id="IPR043145">
    <property type="entry name" value="Znf_ZZ_sf"/>
</dbReference>
<evidence type="ECO:0000256" key="1">
    <source>
        <dbReference type="ARBA" id="ARBA00004123"/>
    </source>
</evidence>
<evidence type="ECO:0000256" key="11">
    <source>
        <dbReference type="ARBA" id="ARBA00023242"/>
    </source>
</evidence>
<evidence type="ECO:0000256" key="9">
    <source>
        <dbReference type="ARBA" id="ARBA00023159"/>
    </source>
</evidence>
<evidence type="ECO:0000256" key="2">
    <source>
        <dbReference type="ARBA" id="ARBA00013184"/>
    </source>
</evidence>
<dbReference type="SUPFAM" id="SSF57850">
    <property type="entry name" value="RING/U-box"/>
    <property type="match status" value="1"/>
</dbReference>
<dbReference type="InterPro" id="IPR000433">
    <property type="entry name" value="Znf_ZZ"/>
</dbReference>
<dbReference type="Gene3D" id="3.30.60.90">
    <property type="match status" value="1"/>
</dbReference>
<feature type="domain" description="CBP/p300-type HAT" evidence="17">
    <location>
        <begin position="1"/>
        <end position="368"/>
    </location>
</feature>
<comment type="catalytic activity">
    <reaction evidence="12">
        <text>L-lysyl-[protein] + acetyl-CoA = N(6)-acetyl-L-lysyl-[protein] + CoA + H(+)</text>
        <dbReference type="Rhea" id="RHEA:45948"/>
        <dbReference type="Rhea" id="RHEA-COMP:9752"/>
        <dbReference type="Rhea" id="RHEA-COMP:10731"/>
        <dbReference type="ChEBI" id="CHEBI:15378"/>
        <dbReference type="ChEBI" id="CHEBI:29969"/>
        <dbReference type="ChEBI" id="CHEBI:57287"/>
        <dbReference type="ChEBI" id="CHEBI:57288"/>
        <dbReference type="ChEBI" id="CHEBI:61930"/>
        <dbReference type="EC" id="2.3.1.48"/>
    </reaction>
</comment>
<evidence type="ECO:0000256" key="5">
    <source>
        <dbReference type="ARBA" id="ARBA00022771"/>
    </source>
</evidence>
<dbReference type="SMART" id="SM00551">
    <property type="entry name" value="ZnF_TAZ"/>
    <property type="match status" value="1"/>
</dbReference>
<keyword evidence="10" id="KW-0804">Transcription</keyword>
<keyword evidence="6" id="KW-0862">Zinc</keyword>
<dbReference type="GO" id="GO:0005667">
    <property type="term" value="C:transcription regulator complex"/>
    <property type="evidence" value="ECO:0007669"/>
    <property type="project" value="TreeGrafter"/>
</dbReference>
<dbReference type="EMBL" id="HBHI01015596">
    <property type="protein sequence ID" value="CAD9674932.1"/>
    <property type="molecule type" value="Transcribed_RNA"/>
</dbReference>
<evidence type="ECO:0000259" key="16">
    <source>
        <dbReference type="PROSITE" id="PS50135"/>
    </source>
</evidence>
<keyword evidence="3" id="KW-0808">Transferase</keyword>
<dbReference type="PROSITE" id="PS50135">
    <property type="entry name" value="ZF_ZZ_2"/>
    <property type="match status" value="1"/>
</dbReference>
<comment type="subcellular location">
    <subcellularLocation>
        <location evidence="1">Nucleus</location>
    </subcellularLocation>
</comment>
<feature type="region of interest" description="Disordered" evidence="14">
    <location>
        <begin position="531"/>
        <end position="562"/>
    </location>
</feature>
<feature type="compositionally biased region" description="Basic residues" evidence="14">
    <location>
        <begin position="542"/>
        <end position="556"/>
    </location>
</feature>
<dbReference type="GO" id="GO:0045944">
    <property type="term" value="P:positive regulation of transcription by RNA polymerase II"/>
    <property type="evidence" value="ECO:0007669"/>
    <property type="project" value="TreeGrafter"/>
</dbReference>
<dbReference type="GO" id="GO:0003713">
    <property type="term" value="F:transcription coactivator activity"/>
    <property type="evidence" value="ECO:0007669"/>
    <property type="project" value="TreeGrafter"/>
</dbReference>
<feature type="domain" description="ZZ-type" evidence="16">
    <location>
        <begin position="370"/>
        <end position="434"/>
    </location>
</feature>
<dbReference type="InterPro" id="IPR000197">
    <property type="entry name" value="Znf_TAZ"/>
</dbReference>
<evidence type="ECO:0000256" key="10">
    <source>
        <dbReference type="ARBA" id="ARBA00023163"/>
    </source>
</evidence>
<dbReference type="PROSITE" id="PS50134">
    <property type="entry name" value="ZF_TAZ"/>
    <property type="match status" value="1"/>
</dbReference>
<gene>
    <name evidence="18" type="ORF">EANT1437_LOCUS7996</name>
</gene>
<evidence type="ECO:0000256" key="12">
    <source>
        <dbReference type="ARBA" id="ARBA00048017"/>
    </source>
</evidence>